<evidence type="ECO:0000256" key="11">
    <source>
        <dbReference type="SAM" id="SignalP"/>
    </source>
</evidence>
<dbReference type="Pfam" id="PF00331">
    <property type="entry name" value="Glyco_hydro_10"/>
    <property type="match status" value="1"/>
</dbReference>
<keyword evidence="14" id="KW-1185">Reference proteome</keyword>
<dbReference type="Proteomes" id="UP000676409">
    <property type="component" value="Chromosome"/>
</dbReference>
<feature type="domain" description="GH10" evidence="12">
    <location>
        <begin position="32"/>
        <end position="356"/>
    </location>
</feature>
<dbReference type="SUPFAM" id="SSF51445">
    <property type="entry name" value="(Trans)glycosidases"/>
    <property type="match status" value="1"/>
</dbReference>
<organism evidence="13 14">
    <name type="scientific">Phenylobacterium montanum</name>
    <dbReference type="NCBI Taxonomy" id="2823693"/>
    <lineage>
        <taxon>Bacteria</taxon>
        <taxon>Pseudomonadati</taxon>
        <taxon>Pseudomonadota</taxon>
        <taxon>Alphaproteobacteria</taxon>
        <taxon>Caulobacterales</taxon>
        <taxon>Caulobacteraceae</taxon>
        <taxon>Phenylobacterium</taxon>
    </lineage>
</organism>
<feature type="signal peptide" evidence="11">
    <location>
        <begin position="1"/>
        <end position="27"/>
    </location>
</feature>
<evidence type="ECO:0000259" key="12">
    <source>
        <dbReference type="PROSITE" id="PS51760"/>
    </source>
</evidence>
<feature type="chain" id="PRO_5037606626" description="Beta-xylanase" evidence="11">
    <location>
        <begin position="28"/>
        <end position="362"/>
    </location>
</feature>
<evidence type="ECO:0000256" key="7">
    <source>
        <dbReference type="ARBA" id="ARBA00023295"/>
    </source>
</evidence>
<sequence>MRRPVRRTLLGGLAALPLAACAPEGHAAPPPHAPDRPLKSFARFPVGCAVTAERLADPADAALIARHFSQLTPEWEMKMEYILQDDGTFRFDAPDAIAGFAHEHGLRLFGHNLVWYAQNPVAFRRLDGKPKAFADAYRNYILAVAGRYAGQAVGWDVVNEAVAEDGNGLRACLWSRNLGQIDYIRRAFDHAHEADPTAVLFINDYNLESLPKKRASFVRLVEKLLQAGAPVGGVGTQTHIDAGLEPGALRRTLGDLADFGLPIHVSELDISLNRAGPAWRSRAGLAEAQLRLAEEAAEAFSTLAANQRFAFTLWGLKDGQSWLRSPKENRHPPWDAPLAFDDAGRRKPVFDALAAGFAGQPT</sequence>
<evidence type="ECO:0000313" key="14">
    <source>
        <dbReference type="Proteomes" id="UP000676409"/>
    </source>
</evidence>
<comment type="similarity">
    <text evidence="2 10">Belongs to the glycosyl hydrolase 10 (cellulase F) family.</text>
</comment>
<proteinExistence type="inferred from homology"/>
<dbReference type="Gene3D" id="3.20.20.80">
    <property type="entry name" value="Glycosidases"/>
    <property type="match status" value="1"/>
</dbReference>
<dbReference type="InterPro" id="IPR044846">
    <property type="entry name" value="GH10"/>
</dbReference>
<evidence type="ECO:0000313" key="13">
    <source>
        <dbReference type="EMBL" id="QUD90722.1"/>
    </source>
</evidence>
<evidence type="ECO:0000256" key="4">
    <source>
        <dbReference type="ARBA" id="ARBA00022729"/>
    </source>
</evidence>
<dbReference type="PANTHER" id="PTHR31490">
    <property type="entry name" value="GLYCOSYL HYDROLASE"/>
    <property type="match status" value="1"/>
</dbReference>
<reference evidence="13" key="1">
    <citation type="submission" date="2021-04" db="EMBL/GenBank/DDBJ databases">
        <title>The complete genome sequence of Caulobacter sp. S6.</title>
        <authorList>
            <person name="Tang Y."/>
            <person name="Ouyang W."/>
            <person name="Liu Q."/>
            <person name="Huang B."/>
            <person name="Guo Z."/>
            <person name="Lei P."/>
        </authorList>
    </citation>
    <scope>NUCLEOTIDE SEQUENCE</scope>
    <source>
        <strain evidence="13">S6</strain>
    </source>
</reference>
<dbReference type="AlphaFoldDB" id="A0A975IX38"/>
<comment type="catalytic activity">
    <reaction evidence="1 10">
        <text>Endohydrolysis of (1-&gt;4)-beta-D-xylosidic linkages in xylans.</text>
        <dbReference type="EC" id="3.2.1.8"/>
    </reaction>
</comment>
<dbReference type="EMBL" id="CP073078">
    <property type="protein sequence ID" value="QUD90722.1"/>
    <property type="molecule type" value="Genomic_DNA"/>
</dbReference>
<dbReference type="GO" id="GO:0045493">
    <property type="term" value="P:xylan catabolic process"/>
    <property type="evidence" value="ECO:0007669"/>
    <property type="project" value="UniProtKB-KW"/>
</dbReference>
<keyword evidence="8 10" id="KW-0624">Polysaccharide degradation</keyword>
<dbReference type="PRINTS" id="PR00134">
    <property type="entry name" value="GLHYDRLASE10"/>
</dbReference>
<evidence type="ECO:0000256" key="2">
    <source>
        <dbReference type="ARBA" id="ARBA00007495"/>
    </source>
</evidence>
<keyword evidence="3" id="KW-0858">Xylan degradation</keyword>
<dbReference type="InterPro" id="IPR017853">
    <property type="entry name" value="GH"/>
</dbReference>
<dbReference type="GO" id="GO:0031176">
    <property type="term" value="F:endo-1,4-beta-xylanase activity"/>
    <property type="evidence" value="ECO:0007669"/>
    <property type="project" value="UniProtKB-EC"/>
</dbReference>
<keyword evidence="5 10" id="KW-0378">Hydrolase</keyword>
<dbReference type="SMART" id="SM00633">
    <property type="entry name" value="Glyco_10"/>
    <property type="match status" value="1"/>
</dbReference>
<keyword evidence="6 10" id="KW-0119">Carbohydrate metabolism</keyword>
<name>A0A975IX38_9CAUL</name>
<dbReference type="InterPro" id="IPR001000">
    <property type="entry name" value="GH10_dom"/>
</dbReference>
<evidence type="ECO:0000256" key="9">
    <source>
        <dbReference type="PROSITE-ProRule" id="PRU10061"/>
    </source>
</evidence>
<keyword evidence="7 10" id="KW-0326">Glycosidase</keyword>
<keyword evidence="4 11" id="KW-0732">Signal</keyword>
<dbReference type="KEGG" id="caul:KCG34_09360"/>
<dbReference type="PROSITE" id="PS51760">
    <property type="entry name" value="GH10_2"/>
    <property type="match status" value="1"/>
</dbReference>
<feature type="active site" description="Nucleophile" evidence="9">
    <location>
        <position position="267"/>
    </location>
</feature>
<dbReference type="InterPro" id="IPR006311">
    <property type="entry name" value="TAT_signal"/>
</dbReference>
<dbReference type="InterPro" id="IPR031158">
    <property type="entry name" value="GH10_AS"/>
</dbReference>
<evidence type="ECO:0000256" key="10">
    <source>
        <dbReference type="RuleBase" id="RU361174"/>
    </source>
</evidence>
<dbReference type="EC" id="3.2.1.8" evidence="10"/>
<dbReference type="PROSITE" id="PS51318">
    <property type="entry name" value="TAT"/>
    <property type="match status" value="1"/>
</dbReference>
<protein>
    <recommendedName>
        <fullName evidence="10">Beta-xylanase</fullName>
        <ecNumber evidence="10">3.2.1.8</ecNumber>
    </recommendedName>
</protein>
<evidence type="ECO:0000256" key="5">
    <source>
        <dbReference type="ARBA" id="ARBA00022801"/>
    </source>
</evidence>
<accession>A0A975IX38</accession>
<evidence type="ECO:0000256" key="6">
    <source>
        <dbReference type="ARBA" id="ARBA00023277"/>
    </source>
</evidence>
<dbReference type="PANTHER" id="PTHR31490:SF88">
    <property type="entry name" value="BETA-XYLANASE"/>
    <property type="match status" value="1"/>
</dbReference>
<evidence type="ECO:0000256" key="3">
    <source>
        <dbReference type="ARBA" id="ARBA00022651"/>
    </source>
</evidence>
<evidence type="ECO:0000256" key="1">
    <source>
        <dbReference type="ARBA" id="ARBA00000681"/>
    </source>
</evidence>
<dbReference type="PROSITE" id="PS00591">
    <property type="entry name" value="GH10_1"/>
    <property type="match status" value="1"/>
</dbReference>
<gene>
    <name evidence="13" type="ORF">KCG34_09360</name>
</gene>
<evidence type="ECO:0000256" key="8">
    <source>
        <dbReference type="ARBA" id="ARBA00023326"/>
    </source>
</evidence>